<sequence length="90" mass="10216">MQEQLKGMLSQLDASSWENWKKSLGNMVQQAKKSGINQDTLVEFAAEFGDFLTHNISPDVPENIALKELWQAANEEEQKTLAKLMLKLTH</sequence>
<dbReference type="KEGG" id="dbc:MFMK1_003171"/>
<dbReference type="InterPro" id="IPR024702">
    <property type="entry name" value="Uncharacterised_YmfJ"/>
</dbReference>
<evidence type="ECO:0000313" key="2">
    <source>
        <dbReference type="Proteomes" id="UP001329915"/>
    </source>
</evidence>
<dbReference type="InterPro" id="IPR038292">
    <property type="entry name" value="YmfJ/YflH_sf"/>
</dbReference>
<reference evidence="1 2" key="1">
    <citation type="submission" date="2023-04" db="EMBL/GenBank/DDBJ databases">
        <authorList>
            <person name="Hsu D."/>
        </authorList>
    </citation>
    <scope>NUCLEOTIDE SEQUENCE [LARGE SCALE GENOMIC DNA]</scope>
    <source>
        <strain evidence="1 2">MK1</strain>
    </source>
</reference>
<dbReference type="Gene3D" id="1.10.760.20">
    <property type="entry name" value="Protein of unknown function DUF3243"/>
    <property type="match status" value="1"/>
</dbReference>
<dbReference type="Pfam" id="PF11588">
    <property type="entry name" value="DUF3243"/>
    <property type="match status" value="1"/>
</dbReference>
<dbReference type="PIRSF" id="PIRSF004764">
    <property type="entry name" value="YmfJ"/>
    <property type="match status" value="1"/>
</dbReference>
<name>A0AAU0UTV0_9FIRM</name>
<organism evidence="1 2">
    <name type="scientific">Metallumcola ferriviriculae</name>
    <dbReference type="NCBI Taxonomy" id="3039180"/>
    <lineage>
        <taxon>Bacteria</taxon>
        <taxon>Bacillati</taxon>
        <taxon>Bacillota</taxon>
        <taxon>Clostridia</taxon>
        <taxon>Neomoorellales</taxon>
        <taxon>Desulfitibacteraceae</taxon>
        <taxon>Metallumcola</taxon>
    </lineage>
</organism>
<accession>A0AAU0UTV0</accession>
<gene>
    <name evidence="1" type="ORF">MFMK1_003171</name>
</gene>
<dbReference type="Proteomes" id="UP001329915">
    <property type="component" value="Chromosome"/>
</dbReference>
<dbReference type="AlphaFoldDB" id="A0AAU0UTV0"/>
<protein>
    <submittedName>
        <fullName evidence="1">DUF3243 domain-containing protein</fullName>
    </submittedName>
</protein>
<evidence type="ECO:0000313" key="1">
    <source>
        <dbReference type="EMBL" id="WRO23314.1"/>
    </source>
</evidence>
<dbReference type="InterPro" id="IPR021637">
    <property type="entry name" value="DUF3243"/>
</dbReference>
<proteinExistence type="predicted"/>
<dbReference type="EMBL" id="CP121694">
    <property type="protein sequence ID" value="WRO23314.1"/>
    <property type="molecule type" value="Genomic_DNA"/>
</dbReference>
<dbReference type="RefSeq" id="WP_366922696.1">
    <property type="nucleotide sequence ID" value="NZ_CP121694.1"/>
</dbReference>
<keyword evidence="2" id="KW-1185">Reference proteome</keyword>